<feature type="transmembrane region" description="Helical" evidence="1">
    <location>
        <begin position="229"/>
        <end position="252"/>
    </location>
</feature>
<keyword evidence="1" id="KW-0472">Membrane</keyword>
<dbReference type="AlphaFoldDB" id="A0A0S8FTZ7"/>
<evidence type="ECO:0000259" key="2">
    <source>
        <dbReference type="Pfam" id="PF20539"/>
    </source>
</evidence>
<feature type="transmembrane region" description="Helical" evidence="1">
    <location>
        <begin position="6"/>
        <end position="24"/>
    </location>
</feature>
<dbReference type="EMBL" id="LJUJ01000016">
    <property type="protein sequence ID" value="KPK63275.1"/>
    <property type="molecule type" value="Genomic_DNA"/>
</dbReference>
<accession>A0A0S8FTZ7</accession>
<comment type="caution">
    <text evidence="3">The sequence shown here is derived from an EMBL/GenBank/DDBJ whole genome shotgun (WGS) entry which is preliminary data.</text>
</comment>
<sequence>MFHTGRINVLIAIIAFTGLLAYFVSKARTGQSLYIRQIPGLAAVEEAVGRATEMGRPILYVPGLGDIDWTATIASMNILGEVARKIAKYDTELVVPNTWSVVYTVSKEVVKESFISEGRPEKFKEDYVRYLTEAQFGFAAAVNGIMIREKPATNFFIGRFWAESLIMAETGAQTGAFQIAGTDSVLQLPFFVTACDYTLMGEELYAASAYLSREPVLLGSLKAQDIGKLVALFILVGFSIVAFLGLNLLSLLNVQ</sequence>
<evidence type="ECO:0000313" key="3">
    <source>
        <dbReference type="EMBL" id="KPK63275.1"/>
    </source>
</evidence>
<evidence type="ECO:0000313" key="4">
    <source>
        <dbReference type="Proteomes" id="UP000051373"/>
    </source>
</evidence>
<keyword evidence="1" id="KW-0812">Transmembrane</keyword>
<keyword evidence="1" id="KW-1133">Transmembrane helix</keyword>
<dbReference type="InterPro" id="IPR046642">
    <property type="entry name" value="DUF6754"/>
</dbReference>
<dbReference type="STRING" id="1703779.AMJ83_07750"/>
<protein>
    <recommendedName>
        <fullName evidence="2">DUF6754 domain-containing protein</fullName>
    </recommendedName>
</protein>
<dbReference type="Proteomes" id="UP000051373">
    <property type="component" value="Unassembled WGS sequence"/>
</dbReference>
<organism evidence="3 4">
    <name type="scientific">candidate division WOR_3 bacterium SM23_42</name>
    <dbReference type="NCBI Taxonomy" id="1703779"/>
    <lineage>
        <taxon>Bacteria</taxon>
        <taxon>Bacteria division WOR-3</taxon>
    </lineage>
</organism>
<name>A0A0S8FTZ7_UNCW3</name>
<evidence type="ECO:0000256" key="1">
    <source>
        <dbReference type="SAM" id="Phobius"/>
    </source>
</evidence>
<gene>
    <name evidence="3" type="ORF">AMJ83_07750</name>
</gene>
<dbReference type="Pfam" id="PF20539">
    <property type="entry name" value="DUF6754"/>
    <property type="match status" value="1"/>
</dbReference>
<proteinExistence type="predicted"/>
<reference evidence="3 4" key="1">
    <citation type="journal article" date="2015" name="Microbiome">
        <title>Genomic resolution of linkages in carbon, nitrogen, and sulfur cycling among widespread estuary sediment bacteria.</title>
        <authorList>
            <person name="Baker B.J."/>
            <person name="Lazar C.S."/>
            <person name="Teske A.P."/>
            <person name="Dick G.J."/>
        </authorList>
    </citation>
    <scope>NUCLEOTIDE SEQUENCE [LARGE SCALE GENOMIC DNA]</scope>
    <source>
        <strain evidence="3">SM23_42</strain>
    </source>
</reference>
<feature type="domain" description="DUF6754" evidence="2">
    <location>
        <begin position="1"/>
        <end position="241"/>
    </location>
</feature>